<dbReference type="EMBL" id="JAINUF010000007">
    <property type="protein sequence ID" value="KAJ8354000.1"/>
    <property type="molecule type" value="Genomic_DNA"/>
</dbReference>
<organism evidence="2 3">
    <name type="scientific">Synaphobranchus kaupii</name>
    <name type="common">Kaup's arrowtooth eel</name>
    <dbReference type="NCBI Taxonomy" id="118154"/>
    <lineage>
        <taxon>Eukaryota</taxon>
        <taxon>Metazoa</taxon>
        <taxon>Chordata</taxon>
        <taxon>Craniata</taxon>
        <taxon>Vertebrata</taxon>
        <taxon>Euteleostomi</taxon>
        <taxon>Actinopterygii</taxon>
        <taxon>Neopterygii</taxon>
        <taxon>Teleostei</taxon>
        <taxon>Anguilliformes</taxon>
        <taxon>Synaphobranchidae</taxon>
        <taxon>Synaphobranchus</taxon>
    </lineage>
</organism>
<dbReference type="Proteomes" id="UP001152622">
    <property type="component" value="Chromosome 7"/>
</dbReference>
<accession>A0A9Q1ITC6</accession>
<protein>
    <submittedName>
        <fullName evidence="2">Uncharacterized protein</fullName>
    </submittedName>
</protein>
<feature type="region of interest" description="Disordered" evidence="1">
    <location>
        <begin position="1"/>
        <end position="68"/>
    </location>
</feature>
<gene>
    <name evidence="2" type="ORF">SKAU_G00215670</name>
</gene>
<feature type="compositionally biased region" description="Basic and acidic residues" evidence="1">
    <location>
        <begin position="93"/>
        <end position="104"/>
    </location>
</feature>
<evidence type="ECO:0000313" key="2">
    <source>
        <dbReference type="EMBL" id="KAJ8354000.1"/>
    </source>
</evidence>
<evidence type="ECO:0000256" key="1">
    <source>
        <dbReference type="SAM" id="MobiDB-lite"/>
    </source>
</evidence>
<feature type="region of interest" description="Disordered" evidence="1">
    <location>
        <begin position="80"/>
        <end position="104"/>
    </location>
</feature>
<sequence length="104" mass="11235">MSEPVSQGADSTRTPRNPRCVARPPQHPKGGDESLRRDGMKERGQAPASRRIFHRLRGGAEAQPATCSRKASPYLISARPFSLTSSDSPGARGVRDAARPRRGS</sequence>
<comment type="caution">
    <text evidence="2">The sequence shown here is derived from an EMBL/GenBank/DDBJ whole genome shotgun (WGS) entry which is preliminary data.</text>
</comment>
<reference evidence="2" key="1">
    <citation type="journal article" date="2023" name="Science">
        <title>Genome structures resolve the early diversification of teleost fishes.</title>
        <authorList>
            <person name="Parey E."/>
            <person name="Louis A."/>
            <person name="Montfort J."/>
            <person name="Bouchez O."/>
            <person name="Roques C."/>
            <person name="Iampietro C."/>
            <person name="Lluch J."/>
            <person name="Castinel A."/>
            <person name="Donnadieu C."/>
            <person name="Desvignes T."/>
            <person name="Floi Bucao C."/>
            <person name="Jouanno E."/>
            <person name="Wen M."/>
            <person name="Mejri S."/>
            <person name="Dirks R."/>
            <person name="Jansen H."/>
            <person name="Henkel C."/>
            <person name="Chen W.J."/>
            <person name="Zahm M."/>
            <person name="Cabau C."/>
            <person name="Klopp C."/>
            <person name="Thompson A.W."/>
            <person name="Robinson-Rechavi M."/>
            <person name="Braasch I."/>
            <person name="Lecointre G."/>
            <person name="Bobe J."/>
            <person name="Postlethwait J.H."/>
            <person name="Berthelot C."/>
            <person name="Roest Crollius H."/>
            <person name="Guiguen Y."/>
        </authorList>
    </citation>
    <scope>NUCLEOTIDE SEQUENCE</scope>
    <source>
        <strain evidence="2">WJC10195</strain>
    </source>
</reference>
<evidence type="ECO:0000313" key="3">
    <source>
        <dbReference type="Proteomes" id="UP001152622"/>
    </source>
</evidence>
<feature type="compositionally biased region" description="Basic and acidic residues" evidence="1">
    <location>
        <begin position="29"/>
        <end position="44"/>
    </location>
</feature>
<proteinExistence type="predicted"/>
<feature type="compositionally biased region" description="Polar residues" evidence="1">
    <location>
        <begin position="1"/>
        <end position="15"/>
    </location>
</feature>
<keyword evidence="3" id="KW-1185">Reference proteome</keyword>
<dbReference type="AlphaFoldDB" id="A0A9Q1ITC6"/>
<name>A0A9Q1ITC6_SYNKA</name>